<evidence type="ECO:0008006" key="13">
    <source>
        <dbReference type="Google" id="ProtNLM"/>
    </source>
</evidence>
<protein>
    <recommendedName>
        <fullName evidence="13">Lysosomal cobalamin transporter</fullName>
    </recommendedName>
</protein>
<keyword evidence="7 10" id="KW-0472">Membrane</keyword>
<evidence type="ECO:0000256" key="2">
    <source>
        <dbReference type="ARBA" id="ARBA00009901"/>
    </source>
</evidence>
<keyword evidence="3" id="KW-0813">Transport</keyword>
<evidence type="ECO:0000313" key="12">
    <source>
        <dbReference type="Proteomes" id="UP000481153"/>
    </source>
</evidence>
<dbReference type="EMBL" id="VJMJ01000037">
    <property type="protein sequence ID" value="KAF0741297.1"/>
    <property type="molecule type" value="Genomic_DNA"/>
</dbReference>
<keyword evidence="8" id="KW-0458">Lysosome</keyword>
<feature type="transmembrane region" description="Helical" evidence="10">
    <location>
        <begin position="190"/>
        <end position="212"/>
    </location>
</feature>
<dbReference type="GO" id="GO:0005765">
    <property type="term" value="C:lysosomal membrane"/>
    <property type="evidence" value="ECO:0007669"/>
    <property type="project" value="UniProtKB-SubCell"/>
</dbReference>
<sequence>MEVLVQTNVEALPDVFGTYGIYGLYAGVTILVWLVSYLIVILLEVRPFAGDEGLTYSQPDAISRITSIASLFFAFLCLLTPPVDVYVTTTRHLNQIKAIGIFYNVLFVVLLLFSMLVSPFAYFYAKQSEIHHITRYSMSQRLTNALKRTACFLCFMLILVLVVMIVVLCGRPKGSDVSWLKPLLDIQNDATLALYVFLGLMLAIGTILWIWLGCRSMANIPVDGFLRPRRSDRAALSYLMEEIELEAHSVERARQAVMRKYTSAGSTMTDVDAARLEELKKRDQILMERRRVFAKQSKKWLCCTSLVWRVPIGIVLMLISVLIIVSLLLTAIDRLLHSSYKTGFALDEVSIPNPIDLLLVLSSHIFPLDYLIFAFCFVYIFIVSFVWLGRHGFHFLCFRIDRLHRRNTPPSTLVLTTLSMVYLALFGLFSLPTLAPQYATFGHQTFERNGTAVPCTLNATAIPESTCHTTQLAQIYNGFSANVPVAGTTFVLVQLLAALFFVPFVIQAYVMTYDQATIDNDPKRERLLNETAV</sequence>
<dbReference type="AlphaFoldDB" id="A0A6G0XLN8"/>
<evidence type="ECO:0000256" key="10">
    <source>
        <dbReference type="SAM" id="Phobius"/>
    </source>
</evidence>
<evidence type="ECO:0000256" key="7">
    <source>
        <dbReference type="ARBA" id="ARBA00023136"/>
    </source>
</evidence>
<dbReference type="Pfam" id="PF04791">
    <property type="entry name" value="LMBR1"/>
    <property type="match status" value="1"/>
</dbReference>
<keyword evidence="12" id="KW-1185">Reference proteome</keyword>
<dbReference type="PANTHER" id="PTHR16130">
    <property type="entry name" value="LYSOSOMAL COBALAMIN TRANSPORTER-RELATED"/>
    <property type="match status" value="1"/>
</dbReference>
<dbReference type="PANTHER" id="PTHR16130:SF2">
    <property type="entry name" value="LYSOSOMAL COBALAMIN TRANSPORT ESCORT PROTEIN LMBD1"/>
    <property type="match status" value="1"/>
</dbReference>
<feature type="transmembrane region" description="Helical" evidence="10">
    <location>
        <begin position="306"/>
        <end position="332"/>
    </location>
</feature>
<comment type="similarity">
    <text evidence="2">Belongs to the LIMR family. LMBRD1 subfamily.</text>
</comment>
<dbReference type="InterPro" id="IPR006876">
    <property type="entry name" value="LMBR1-like_membr_prot"/>
</dbReference>
<dbReference type="GO" id="GO:0031419">
    <property type="term" value="F:cobalamin binding"/>
    <property type="evidence" value="ECO:0007669"/>
    <property type="project" value="UniProtKB-KW"/>
</dbReference>
<keyword evidence="6 10" id="KW-1133">Transmembrane helix</keyword>
<feature type="transmembrane region" description="Helical" evidence="10">
    <location>
        <begin position="410"/>
        <end position="431"/>
    </location>
</feature>
<gene>
    <name evidence="11" type="ORF">Ae201684_003412</name>
</gene>
<keyword evidence="4" id="KW-0846">Cobalamin</keyword>
<comment type="caution">
    <text evidence="11">The sequence shown here is derived from an EMBL/GenBank/DDBJ whole genome shotgun (WGS) entry which is preliminary data.</text>
</comment>
<dbReference type="OrthoDB" id="73273at2759"/>
<proteinExistence type="inferred from homology"/>
<feature type="transmembrane region" description="Helical" evidence="10">
    <location>
        <begin position="485"/>
        <end position="506"/>
    </location>
</feature>
<dbReference type="VEuPathDB" id="FungiDB:AeMF1_003727"/>
<comment type="subcellular location">
    <subcellularLocation>
        <location evidence="1">Lysosome membrane</location>
        <topology evidence="1">Multi-pass membrane protein</topology>
    </subcellularLocation>
</comment>
<accession>A0A6G0XLN8</accession>
<organism evidence="11 12">
    <name type="scientific">Aphanomyces euteiches</name>
    <dbReference type="NCBI Taxonomy" id="100861"/>
    <lineage>
        <taxon>Eukaryota</taxon>
        <taxon>Sar</taxon>
        <taxon>Stramenopiles</taxon>
        <taxon>Oomycota</taxon>
        <taxon>Saprolegniomycetes</taxon>
        <taxon>Saprolegniales</taxon>
        <taxon>Verrucalvaceae</taxon>
        <taxon>Aphanomyces</taxon>
    </lineage>
</organism>
<reference evidence="11 12" key="1">
    <citation type="submission" date="2019-07" db="EMBL/GenBank/DDBJ databases">
        <title>Genomics analysis of Aphanomyces spp. identifies a new class of oomycete effector associated with host adaptation.</title>
        <authorList>
            <person name="Gaulin E."/>
        </authorList>
    </citation>
    <scope>NUCLEOTIDE SEQUENCE [LARGE SCALE GENOMIC DNA]</scope>
    <source>
        <strain evidence="11 12">ATCC 201684</strain>
    </source>
</reference>
<dbReference type="GO" id="GO:0072665">
    <property type="term" value="P:protein localization to vacuole"/>
    <property type="evidence" value="ECO:0007669"/>
    <property type="project" value="TreeGrafter"/>
</dbReference>
<feature type="transmembrane region" description="Helical" evidence="10">
    <location>
        <begin position="370"/>
        <end position="389"/>
    </location>
</feature>
<feature type="transmembrane region" description="Helical" evidence="10">
    <location>
        <begin position="61"/>
        <end position="81"/>
    </location>
</feature>
<evidence type="ECO:0000256" key="1">
    <source>
        <dbReference type="ARBA" id="ARBA00004155"/>
    </source>
</evidence>
<feature type="transmembrane region" description="Helical" evidence="10">
    <location>
        <begin position="101"/>
        <end position="124"/>
    </location>
</feature>
<name>A0A6G0XLN8_9STRA</name>
<evidence type="ECO:0000256" key="5">
    <source>
        <dbReference type="ARBA" id="ARBA00022692"/>
    </source>
</evidence>
<evidence type="ECO:0000256" key="6">
    <source>
        <dbReference type="ARBA" id="ARBA00022989"/>
    </source>
</evidence>
<feature type="transmembrane region" description="Helical" evidence="10">
    <location>
        <begin position="145"/>
        <end position="170"/>
    </location>
</feature>
<keyword evidence="5 10" id="KW-0812">Transmembrane</keyword>
<evidence type="ECO:0000256" key="8">
    <source>
        <dbReference type="ARBA" id="ARBA00023228"/>
    </source>
</evidence>
<evidence type="ECO:0000313" key="11">
    <source>
        <dbReference type="EMBL" id="KAF0741297.1"/>
    </source>
</evidence>
<dbReference type="InterPro" id="IPR050854">
    <property type="entry name" value="LMBD1_LysCbl_Transport"/>
</dbReference>
<evidence type="ECO:0000256" key="9">
    <source>
        <dbReference type="ARBA" id="ARBA00023285"/>
    </source>
</evidence>
<evidence type="ECO:0000256" key="3">
    <source>
        <dbReference type="ARBA" id="ARBA00022448"/>
    </source>
</evidence>
<evidence type="ECO:0000256" key="4">
    <source>
        <dbReference type="ARBA" id="ARBA00022628"/>
    </source>
</evidence>
<feature type="transmembrane region" description="Helical" evidence="10">
    <location>
        <begin position="20"/>
        <end position="40"/>
    </location>
</feature>
<keyword evidence="9" id="KW-0170">Cobalt</keyword>
<dbReference type="Proteomes" id="UP000481153">
    <property type="component" value="Unassembled WGS sequence"/>
</dbReference>